<dbReference type="Pfam" id="PF14179">
    <property type="entry name" value="YppG"/>
    <property type="match status" value="1"/>
</dbReference>
<dbReference type="EMBL" id="JARZFX010000007">
    <property type="protein sequence ID" value="MEC5424569.1"/>
    <property type="molecule type" value="Genomic_DNA"/>
</dbReference>
<keyword evidence="3" id="KW-1185">Reference proteome</keyword>
<comment type="caution">
    <text evidence="2">The sequence shown here is derived from an EMBL/GenBank/DDBJ whole genome shotgun (WGS) entry which is preliminary data.</text>
</comment>
<sequence length="81" mass="9289">MFPERPRRPMPPYQPVPRRPFMGPQPQPQSRPGLLSQFQTPEGRLDFEKISATAQQMHGIYNQVSPLISKAGPFITRFIGR</sequence>
<evidence type="ECO:0000313" key="2">
    <source>
        <dbReference type="EMBL" id="MEC5424569.1"/>
    </source>
</evidence>
<organism evidence="2 3">
    <name type="scientific">Virgibacillus tibetensis</name>
    <dbReference type="NCBI Taxonomy" id="3042313"/>
    <lineage>
        <taxon>Bacteria</taxon>
        <taxon>Bacillati</taxon>
        <taxon>Bacillota</taxon>
        <taxon>Bacilli</taxon>
        <taxon>Bacillales</taxon>
        <taxon>Bacillaceae</taxon>
        <taxon>Virgibacillus</taxon>
    </lineage>
</organism>
<protein>
    <submittedName>
        <fullName evidence="2">YppG family protein</fullName>
    </submittedName>
</protein>
<feature type="compositionally biased region" description="Pro residues" evidence="1">
    <location>
        <begin position="9"/>
        <end position="29"/>
    </location>
</feature>
<evidence type="ECO:0000256" key="1">
    <source>
        <dbReference type="SAM" id="MobiDB-lite"/>
    </source>
</evidence>
<dbReference type="InterPro" id="IPR025555">
    <property type="entry name" value="YppG"/>
</dbReference>
<dbReference type="Proteomes" id="UP001335737">
    <property type="component" value="Unassembled WGS sequence"/>
</dbReference>
<dbReference type="RefSeq" id="WP_327608137.1">
    <property type="nucleotide sequence ID" value="NZ_JARZFX010000007.1"/>
</dbReference>
<name>A0ABU6KI86_9BACI</name>
<accession>A0ABU6KI86</accession>
<feature type="region of interest" description="Disordered" evidence="1">
    <location>
        <begin position="1"/>
        <end position="33"/>
    </location>
</feature>
<evidence type="ECO:0000313" key="3">
    <source>
        <dbReference type="Proteomes" id="UP001335737"/>
    </source>
</evidence>
<gene>
    <name evidence="2" type="ORF">QGM71_13795</name>
</gene>
<reference evidence="2 3" key="1">
    <citation type="journal article" date="2024" name="Int. J. Syst. Evol. Microbiol.">
        <title>Virgibacillus tibetensis sp. nov., isolated from salt lake on the Tibetan Plateau of China.</title>
        <authorList>
            <person name="Phurbu D."/>
            <person name="Liu Z.-X."/>
            <person name="Wang R."/>
            <person name="Zheng Y.-Y."/>
            <person name="Liu H.-C."/>
            <person name="Zhou Y.-G."/>
            <person name="Yu Y.-J."/>
            <person name="Li A.-H."/>
        </authorList>
    </citation>
    <scope>NUCLEOTIDE SEQUENCE [LARGE SCALE GENOMIC DNA]</scope>
    <source>
        <strain evidence="2 3">C22-A2</strain>
    </source>
</reference>
<proteinExistence type="predicted"/>